<organism evidence="13 14">
    <name type="scientific">Thiosulfatimonas sediminis</name>
    <dbReference type="NCBI Taxonomy" id="2675054"/>
    <lineage>
        <taxon>Bacteria</taxon>
        <taxon>Pseudomonadati</taxon>
        <taxon>Pseudomonadota</taxon>
        <taxon>Gammaproteobacteria</taxon>
        <taxon>Thiotrichales</taxon>
        <taxon>Piscirickettsiaceae</taxon>
        <taxon>Thiosulfatimonas</taxon>
    </lineage>
</organism>
<evidence type="ECO:0000256" key="4">
    <source>
        <dbReference type="ARBA" id="ARBA00022679"/>
    </source>
</evidence>
<keyword evidence="4 10" id="KW-0808">Transferase</keyword>
<dbReference type="UniPathway" id="UPA00219"/>
<evidence type="ECO:0000256" key="1">
    <source>
        <dbReference type="ARBA" id="ARBA00022475"/>
    </source>
</evidence>
<feature type="binding site" evidence="10">
    <location>
        <begin position="263"/>
        <end position="268"/>
    </location>
    <ligand>
        <name>UDP-N-acetyl-alpha-D-glucosamine</name>
        <dbReference type="ChEBI" id="CHEBI:57705"/>
    </ligand>
</feature>
<evidence type="ECO:0000256" key="7">
    <source>
        <dbReference type="ARBA" id="ARBA00023136"/>
    </source>
</evidence>
<dbReference type="InterPro" id="IPR007235">
    <property type="entry name" value="Glyco_trans_28_C"/>
</dbReference>
<dbReference type="EMBL" id="AP021889">
    <property type="protein sequence ID" value="BBP46552.1"/>
    <property type="molecule type" value="Genomic_DNA"/>
</dbReference>
<dbReference type="PANTHER" id="PTHR21015">
    <property type="entry name" value="UDP-N-ACETYLGLUCOSAMINE--N-ACETYLMURAMYL-(PENTAPEPTIDE) PYROPHOSPHORYL-UNDECAPRENOL N-ACETYLGLUCOSAMINE TRANSFERASE 1"/>
    <property type="match status" value="1"/>
</dbReference>
<dbReference type="GO" id="GO:0051301">
    <property type="term" value="P:cell division"/>
    <property type="evidence" value="ECO:0007669"/>
    <property type="project" value="UniProtKB-KW"/>
</dbReference>
<feature type="binding site" evidence="10">
    <location>
        <position position="190"/>
    </location>
    <ligand>
        <name>UDP-N-acetyl-alpha-D-glucosamine</name>
        <dbReference type="ChEBI" id="CHEBI:57705"/>
    </ligand>
</feature>
<evidence type="ECO:0000256" key="5">
    <source>
        <dbReference type="ARBA" id="ARBA00022960"/>
    </source>
</evidence>
<keyword evidence="1 10" id="KW-1003">Cell membrane</keyword>
<keyword evidence="8 10" id="KW-0131">Cell cycle</keyword>
<dbReference type="AlphaFoldDB" id="A0A6F8PWM0"/>
<dbReference type="Pfam" id="PF03033">
    <property type="entry name" value="Glyco_transf_28"/>
    <property type="match status" value="1"/>
</dbReference>
<accession>A0A6F8PWM0</accession>
<dbReference type="EC" id="2.4.1.227" evidence="10"/>
<feature type="binding site" evidence="10">
    <location>
        <position position="167"/>
    </location>
    <ligand>
        <name>UDP-N-acetyl-alpha-D-glucosamine</name>
        <dbReference type="ChEBI" id="CHEBI:57705"/>
    </ligand>
</feature>
<evidence type="ECO:0000256" key="6">
    <source>
        <dbReference type="ARBA" id="ARBA00022984"/>
    </source>
</evidence>
<dbReference type="PANTHER" id="PTHR21015:SF22">
    <property type="entry name" value="GLYCOSYLTRANSFERASE"/>
    <property type="match status" value="1"/>
</dbReference>
<evidence type="ECO:0000256" key="2">
    <source>
        <dbReference type="ARBA" id="ARBA00022618"/>
    </source>
</evidence>
<evidence type="ECO:0000259" key="11">
    <source>
        <dbReference type="Pfam" id="PF03033"/>
    </source>
</evidence>
<evidence type="ECO:0000256" key="9">
    <source>
        <dbReference type="ARBA" id="ARBA00023316"/>
    </source>
</evidence>
<dbReference type="InterPro" id="IPR006009">
    <property type="entry name" value="GlcNAc_MurG"/>
</dbReference>
<evidence type="ECO:0000256" key="3">
    <source>
        <dbReference type="ARBA" id="ARBA00022676"/>
    </source>
</evidence>
<dbReference type="InterPro" id="IPR004276">
    <property type="entry name" value="GlycoTrans_28_N"/>
</dbReference>
<sequence>MAGGTGGHVFPGIAIAQELQKHQLNGVTVEVHWLGTVGGMEKSWVEKAQLPFSEIKIRGLRGNGLLGWLKAPLNVWRAYRQAQHILRQVQPDLVLGMGGFVCGPGGLAARSLQIPLVIHEQNAIPGLTNRLLAKKAALVMQAFPTTDESPHTFPADANCQLFGNPVREGLEQIMPVSQEAPCRLLVLGGSRGAQALNITVPKALALLQDTLPIQVVHQTGAKTLADAQQAYADAGVDAEVVPFIDDMNRAYAEATLLVCRSGALTVSELMAAARPAIMVPYPHAVDDHQTANAQALVDIGGGEIIQQDSLDAVSLAQSLSAWFQGTRRAEASQKIRQQAATQAREKITAQLLMMLNGDGESSTQL</sequence>
<keyword evidence="14" id="KW-1185">Reference proteome</keyword>
<dbReference type="Proteomes" id="UP000501726">
    <property type="component" value="Chromosome"/>
</dbReference>
<evidence type="ECO:0000313" key="14">
    <source>
        <dbReference type="Proteomes" id="UP000501726"/>
    </source>
</evidence>
<dbReference type="NCBIfam" id="TIGR01133">
    <property type="entry name" value="murG"/>
    <property type="match status" value="1"/>
</dbReference>
<feature type="domain" description="Glycosyltransferase family 28 N-terminal" evidence="11">
    <location>
        <begin position="1"/>
        <end position="140"/>
    </location>
</feature>
<dbReference type="GO" id="GO:0005886">
    <property type="term" value="C:plasma membrane"/>
    <property type="evidence" value="ECO:0007669"/>
    <property type="project" value="UniProtKB-SubCell"/>
</dbReference>
<dbReference type="GO" id="GO:0071555">
    <property type="term" value="P:cell wall organization"/>
    <property type="evidence" value="ECO:0007669"/>
    <property type="project" value="UniProtKB-KW"/>
</dbReference>
<dbReference type="GO" id="GO:0009252">
    <property type="term" value="P:peptidoglycan biosynthetic process"/>
    <property type="evidence" value="ECO:0007669"/>
    <property type="project" value="UniProtKB-UniRule"/>
</dbReference>
<dbReference type="GO" id="GO:0008360">
    <property type="term" value="P:regulation of cell shape"/>
    <property type="evidence" value="ECO:0007669"/>
    <property type="project" value="UniProtKB-KW"/>
</dbReference>
<dbReference type="HAMAP" id="MF_00033">
    <property type="entry name" value="MurG"/>
    <property type="match status" value="1"/>
</dbReference>
<proteinExistence type="inferred from homology"/>
<evidence type="ECO:0000313" key="13">
    <source>
        <dbReference type="EMBL" id="BBP46552.1"/>
    </source>
</evidence>
<evidence type="ECO:0000256" key="10">
    <source>
        <dbReference type="HAMAP-Rule" id="MF_00033"/>
    </source>
</evidence>
<feature type="binding site" evidence="10">
    <location>
        <begin position="5"/>
        <end position="7"/>
    </location>
    <ligand>
        <name>UDP-N-acetyl-alpha-D-glucosamine</name>
        <dbReference type="ChEBI" id="CHEBI:57705"/>
    </ligand>
</feature>
<feature type="domain" description="Glycosyl transferase family 28 C-terminal" evidence="12">
    <location>
        <begin position="184"/>
        <end position="341"/>
    </location>
</feature>
<comment type="pathway">
    <text evidence="10">Cell wall biogenesis; peptidoglycan biosynthesis.</text>
</comment>
<evidence type="ECO:0000259" key="12">
    <source>
        <dbReference type="Pfam" id="PF04101"/>
    </source>
</evidence>
<feature type="binding site" evidence="10">
    <location>
        <position position="289"/>
    </location>
    <ligand>
        <name>UDP-N-acetyl-alpha-D-glucosamine</name>
        <dbReference type="ChEBI" id="CHEBI:57705"/>
    </ligand>
</feature>
<keyword evidence="6 10" id="KW-0573">Peptidoglycan synthesis</keyword>
<protein>
    <recommendedName>
        <fullName evidence="10">UDP-N-acetylglucosamine--N-acetylmuramyl-(pentapeptide) pyrophosphoryl-undecaprenol N-acetylglucosamine transferase</fullName>
        <ecNumber evidence="10">2.4.1.227</ecNumber>
    </recommendedName>
    <alternativeName>
        <fullName evidence="10">Undecaprenyl-PP-MurNAc-pentapeptide-UDPGlcNAc GlcNAc transferase</fullName>
    </alternativeName>
</protein>
<keyword evidence="2 10" id="KW-0132">Cell division</keyword>
<keyword evidence="5 10" id="KW-0133">Cell shape</keyword>
<dbReference type="SUPFAM" id="SSF53756">
    <property type="entry name" value="UDP-Glycosyltransferase/glycogen phosphorylase"/>
    <property type="match status" value="1"/>
</dbReference>
<keyword evidence="7 10" id="KW-0472">Membrane</keyword>
<dbReference type="GO" id="GO:0005975">
    <property type="term" value="P:carbohydrate metabolic process"/>
    <property type="evidence" value="ECO:0007669"/>
    <property type="project" value="InterPro"/>
</dbReference>
<feature type="binding site" evidence="10">
    <location>
        <position position="122"/>
    </location>
    <ligand>
        <name>UDP-N-acetyl-alpha-D-glucosamine</name>
        <dbReference type="ChEBI" id="CHEBI:57705"/>
    </ligand>
</feature>
<dbReference type="CDD" id="cd03785">
    <property type="entry name" value="GT28_MurG"/>
    <property type="match status" value="1"/>
</dbReference>
<reference evidence="14" key="1">
    <citation type="submission" date="2019-11" db="EMBL/GenBank/DDBJ databases">
        <title>Isolation and characterization of two novel species in the genus Thiomicrorhabdus.</title>
        <authorList>
            <person name="Mochizuki J."/>
            <person name="Kojima H."/>
            <person name="Fukui M."/>
        </authorList>
    </citation>
    <scope>NUCLEOTIDE SEQUENCE [LARGE SCALE GENOMIC DNA]</scope>
    <source>
        <strain evidence="14">aks77</strain>
    </source>
</reference>
<dbReference type="GO" id="GO:0050511">
    <property type="term" value="F:undecaprenyldiphospho-muramoylpentapeptide beta-N-acetylglucosaminyltransferase activity"/>
    <property type="evidence" value="ECO:0007669"/>
    <property type="project" value="UniProtKB-UniRule"/>
</dbReference>
<keyword evidence="3 10" id="KW-0328">Glycosyltransferase</keyword>
<dbReference type="Gene3D" id="3.40.50.2000">
    <property type="entry name" value="Glycogen Phosphorylase B"/>
    <property type="match status" value="2"/>
</dbReference>
<dbReference type="KEGG" id="tse:THMIRHAS_19250"/>
<dbReference type="Pfam" id="PF04101">
    <property type="entry name" value="Glyco_tran_28_C"/>
    <property type="match status" value="1"/>
</dbReference>
<evidence type="ECO:0000256" key="8">
    <source>
        <dbReference type="ARBA" id="ARBA00023306"/>
    </source>
</evidence>
<feature type="binding site" evidence="10">
    <location>
        <position position="244"/>
    </location>
    <ligand>
        <name>UDP-N-acetyl-alpha-D-glucosamine</name>
        <dbReference type="ChEBI" id="CHEBI:57705"/>
    </ligand>
</feature>
<comment type="subcellular location">
    <subcellularLocation>
        <location evidence="10">Cell membrane</location>
        <topology evidence="10">Peripheral membrane protein</topology>
        <orientation evidence="10">Cytoplasmic side</orientation>
    </subcellularLocation>
</comment>
<name>A0A6F8PWM0_9GAMM</name>
<keyword evidence="9 10" id="KW-0961">Cell wall biogenesis/degradation</keyword>
<comment type="function">
    <text evidence="10">Cell wall formation. Catalyzes the transfer of a GlcNAc subunit on undecaprenyl-pyrophosphoryl-MurNAc-pentapeptide (lipid intermediate I) to form undecaprenyl-pyrophosphoryl-MurNAc-(pentapeptide)GlcNAc (lipid intermediate II).</text>
</comment>
<gene>
    <name evidence="10 13" type="primary">murG</name>
    <name evidence="13" type="ORF">THMIRHAS_19250</name>
</gene>
<comment type="similarity">
    <text evidence="10">Belongs to the glycosyltransferase 28 family. MurG subfamily.</text>
</comment>
<comment type="catalytic activity">
    <reaction evidence="10">
        <text>di-trans,octa-cis-undecaprenyl diphospho-N-acetyl-alpha-D-muramoyl-L-alanyl-D-glutamyl-meso-2,6-diaminopimeloyl-D-alanyl-D-alanine + UDP-N-acetyl-alpha-D-glucosamine = di-trans,octa-cis-undecaprenyl diphospho-[N-acetyl-alpha-D-glucosaminyl-(1-&gt;4)]-N-acetyl-alpha-D-muramoyl-L-alanyl-D-glutamyl-meso-2,6-diaminopimeloyl-D-alanyl-D-alanine + UDP + H(+)</text>
        <dbReference type="Rhea" id="RHEA:31227"/>
        <dbReference type="ChEBI" id="CHEBI:15378"/>
        <dbReference type="ChEBI" id="CHEBI:57705"/>
        <dbReference type="ChEBI" id="CHEBI:58223"/>
        <dbReference type="ChEBI" id="CHEBI:61387"/>
        <dbReference type="ChEBI" id="CHEBI:61388"/>
        <dbReference type="EC" id="2.4.1.227"/>
    </reaction>
</comment>